<evidence type="ECO:0000313" key="1">
    <source>
        <dbReference type="EMBL" id="GBM13788.1"/>
    </source>
</evidence>
<protein>
    <submittedName>
        <fullName evidence="1">Uncharacterized protein</fullName>
    </submittedName>
</protein>
<dbReference type="EMBL" id="BGPR01000334">
    <property type="protein sequence ID" value="GBM13788.1"/>
    <property type="molecule type" value="Genomic_DNA"/>
</dbReference>
<accession>A0A4Y2DCM2</accession>
<reference evidence="1 2" key="1">
    <citation type="journal article" date="2019" name="Sci. Rep.">
        <title>Orb-weaving spider Araneus ventricosus genome elucidates the spidroin gene catalogue.</title>
        <authorList>
            <person name="Kono N."/>
            <person name="Nakamura H."/>
            <person name="Ohtoshi R."/>
            <person name="Moran D.A.P."/>
            <person name="Shinohara A."/>
            <person name="Yoshida Y."/>
            <person name="Fujiwara M."/>
            <person name="Mori M."/>
            <person name="Tomita M."/>
            <person name="Arakawa K."/>
        </authorList>
    </citation>
    <scope>NUCLEOTIDE SEQUENCE [LARGE SCALE GENOMIC DNA]</scope>
</reference>
<gene>
    <name evidence="1" type="ORF">AVEN_50135_1</name>
</gene>
<organism evidence="1 2">
    <name type="scientific">Araneus ventricosus</name>
    <name type="common">Orbweaver spider</name>
    <name type="synonym">Epeira ventricosa</name>
    <dbReference type="NCBI Taxonomy" id="182803"/>
    <lineage>
        <taxon>Eukaryota</taxon>
        <taxon>Metazoa</taxon>
        <taxon>Ecdysozoa</taxon>
        <taxon>Arthropoda</taxon>
        <taxon>Chelicerata</taxon>
        <taxon>Arachnida</taxon>
        <taxon>Araneae</taxon>
        <taxon>Araneomorphae</taxon>
        <taxon>Entelegynae</taxon>
        <taxon>Araneoidea</taxon>
        <taxon>Araneidae</taxon>
        <taxon>Araneus</taxon>
    </lineage>
</organism>
<keyword evidence="2" id="KW-1185">Reference proteome</keyword>
<sequence length="107" mass="11954">MFVVAAIRCSEDVPSFNQFLVYICEHVHVDQTECSASSVSFPSIFLAFSMEISSHLHGRGRETHRAIYPHTQSSGGFCQYGNTDAKLLCGPIPYPMSKIHLRFSITI</sequence>
<comment type="caution">
    <text evidence="1">The sequence shown here is derived from an EMBL/GenBank/DDBJ whole genome shotgun (WGS) entry which is preliminary data.</text>
</comment>
<dbReference type="AlphaFoldDB" id="A0A4Y2DCM2"/>
<name>A0A4Y2DCM2_ARAVE</name>
<proteinExistence type="predicted"/>
<evidence type="ECO:0000313" key="2">
    <source>
        <dbReference type="Proteomes" id="UP000499080"/>
    </source>
</evidence>
<dbReference type="Proteomes" id="UP000499080">
    <property type="component" value="Unassembled WGS sequence"/>
</dbReference>